<evidence type="ECO:0000256" key="3">
    <source>
        <dbReference type="ARBA" id="ARBA00022729"/>
    </source>
</evidence>
<feature type="compositionally biased region" description="Acidic residues" evidence="5">
    <location>
        <begin position="365"/>
        <end position="375"/>
    </location>
</feature>
<feature type="domain" description="Gram-positive cocci surface proteins LPxTG" evidence="6">
    <location>
        <begin position="400"/>
        <end position="432"/>
    </location>
</feature>
<evidence type="ECO:0000259" key="6">
    <source>
        <dbReference type="Pfam" id="PF00746"/>
    </source>
</evidence>
<evidence type="ECO:0000256" key="2">
    <source>
        <dbReference type="ARBA" id="ARBA00022525"/>
    </source>
</evidence>
<feature type="compositionally biased region" description="Acidic residues" evidence="5">
    <location>
        <begin position="345"/>
        <end position="357"/>
    </location>
</feature>
<protein>
    <submittedName>
        <fullName evidence="8">Cys-Gln thioester bond-forming surface protein</fullName>
    </submittedName>
</protein>
<evidence type="ECO:0000256" key="4">
    <source>
        <dbReference type="ARBA" id="ARBA00023088"/>
    </source>
</evidence>
<keyword evidence="4" id="KW-0572">Peptidoglycan-anchor</keyword>
<evidence type="ECO:0000256" key="5">
    <source>
        <dbReference type="SAM" id="MobiDB-lite"/>
    </source>
</evidence>
<dbReference type="NCBIfam" id="TIGR03934">
    <property type="entry name" value="TQXA_dom"/>
    <property type="match status" value="1"/>
</dbReference>
<keyword evidence="2" id="KW-0964">Secreted</keyword>
<sequence>MIGLGSTAAVVAADEGGDLAPAEAQAKAQLFPERHVSGLRVNLEDSSRPVGTTLFGLQADDGALLQTYCVELHVPIDPEHTGYEEVPWDAYPNPDSPFHQNRDKVNWILHHSYPAVDLAGIEQAVEHEFDGGLSVEEAVAATQASVWHFSDGANLDEDDPTQRRGRHSGADVVALYQYLTGEENVGIGEEPEPELALDPAALAGETGTLIGPFTVSTSAEAAQLSSQLPEGVELVDGDSQQLGDEVTDGSEIYVDVPEDAEDGAGTLTLETDVALSLGRLFVGDKYNDSQKDEFRTQSLILAGAENTHLEVSGEVTWTTPDEPEPEPTETPEPTPTPTPEPTTPPDDDEDDDEEESPTPEPTTPPEDDEDDEESPSPEPTTPPEETTPPEDDEDDGDEGGDLPDTGADSTLLLGVGAAAMLAGAAALGLQRRGLKTADRDNG</sequence>
<dbReference type="Pfam" id="PF08341">
    <property type="entry name" value="TED"/>
    <property type="match status" value="1"/>
</dbReference>
<dbReference type="NCBIfam" id="TIGR01167">
    <property type="entry name" value="LPXTG_anchor"/>
    <property type="match status" value="1"/>
</dbReference>
<dbReference type="Pfam" id="PF00746">
    <property type="entry name" value="Gram_pos_anchor"/>
    <property type="match status" value="1"/>
</dbReference>
<evidence type="ECO:0000313" key="8">
    <source>
        <dbReference type="EMBL" id="NED99014.1"/>
    </source>
</evidence>
<dbReference type="EMBL" id="JAAGOA010000002">
    <property type="protein sequence ID" value="NED99014.1"/>
    <property type="molecule type" value="Genomic_DNA"/>
</dbReference>
<dbReference type="Gene3D" id="1.10.150.480">
    <property type="match status" value="1"/>
</dbReference>
<reference evidence="8 9" key="1">
    <citation type="submission" date="2020-02" db="EMBL/GenBank/DDBJ databases">
        <authorList>
            <person name="Li X.-J."/>
            <person name="Han X.-M."/>
        </authorList>
    </citation>
    <scope>NUCLEOTIDE SEQUENCE [LARGE SCALE GENOMIC DNA]</scope>
    <source>
        <strain evidence="8 9">CCTCC AB 2017055</strain>
    </source>
</reference>
<dbReference type="Proteomes" id="UP000475214">
    <property type="component" value="Unassembled WGS sequence"/>
</dbReference>
<evidence type="ECO:0000313" key="9">
    <source>
        <dbReference type="Proteomes" id="UP000475214"/>
    </source>
</evidence>
<evidence type="ECO:0000259" key="7">
    <source>
        <dbReference type="Pfam" id="PF08341"/>
    </source>
</evidence>
<keyword evidence="3" id="KW-0732">Signal</keyword>
<feature type="compositionally biased region" description="Pro residues" evidence="5">
    <location>
        <begin position="376"/>
        <end position="386"/>
    </location>
</feature>
<dbReference type="InterPro" id="IPR019931">
    <property type="entry name" value="LPXTG_anchor"/>
</dbReference>
<evidence type="ECO:0000256" key="1">
    <source>
        <dbReference type="ARBA" id="ARBA00022512"/>
    </source>
</evidence>
<comment type="caution">
    <text evidence="8">The sequence shown here is derived from an EMBL/GenBank/DDBJ whole genome shotgun (WGS) entry which is preliminary data.</text>
</comment>
<feature type="region of interest" description="Disordered" evidence="5">
    <location>
        <begin position="305"/>
        <end position="409"/>
    </location>
</feature>
<keyword evidence="1" id="KW-0134">Cell wall</keyword>
<name>A0A6L9S0M8_9ACTN</name>
<keyword evidence="9" id="KW-1185">Reference proteome</keyword>
<gene>
    <name evidence="8" type="ORF">G1H10_02395</name>
</gene>
<feature type="domain" description="Thioester" evidence="7">
    <location>
        <begin position="67"/>
        <end position="184"/>
    </location>
</feature>
<feature type="compositionally biased region" description="Acidic residues" evidence="5">
    <location>
        <begin position="387"/>
        <end position="401"/>
    </location>
</feature>
<dbReference type="InterPro" id="IPR023849">
    <property type="entry name" value="TQXA_dom"/>
</dbReference>
<dbReference type="AlphaFoldDB" id="A0A6L9S0M8"/>
<organism evidence="8 9">
    <name type="scientific">Phytoactinopolyspora halotolerans</name>
    <dbReference type="NCBI Taxonomy" id="1981512"/>
    <lineage>
        <taxon>Bacteria</taxon>
        <taxon>Bacillati</taxon>
        <taxon>Actinomycetota</taxon>
        <taxon>Actinomycetes</taxon>
        <taxon>Jiangellales</taxon>
        <taxon>Jiangellaceae</taxon>
        <taxon>Phytoactinopolyspora</taxon>
    </lineage>
</organism>
<proteinExistence type="predicted"/>
<dbReference type="InterPro" id="IPR013552">
    <property type="entry name" value="Thioester_dom"/>
</dbReference>
<dbReference type="RefSeq" id="WP_163732200.1">
    <property type="nucleotide sequence ID" value="NZ_JAAGOA010000002.1"/>
</dbReference>
<accession>A0A6L9S0M8</accession>
<feature type="compositionally biased region" description="Pro residues" evidence="5">
    <location>
        <begin position="330"/>
        <end position="344"/>
    </location>
</feature>